<dbReference type="OrthoDB" id="9977471at2759"/>
<name>A0A8J9Z1W5_BRALA</name>
<gene>
    <name evidence="5" type="primary">Hypp7514</name>
    <name evidence="5" type="ORF">BLAG_LOCUS7867</name>
</gene>
<comment type="subcellular location">
    <subcellularLocation>
        <location evidence="1">Secreted</location>
    </subcellularLocation>
</comment>
<comment type="similarity">
    <text evidence="2">Belongs to the major royal jelly protein family.</text>
</comment>
<sequence length="431" mass="47770">MAAMGRSLTLVLLCALCMLGSSEAADLISGDTVLVYEWTSIDYDWDSDDTRQLALDDGSFAPINNSINGIKTYGGTVYLTVPRWRSGVPATLTSVVMKGGRPVLRPFPSWEWQEVGNCSAIQYVQSMEIDRLGRMWIIDNGRLNIFDPNLPQVCSPKLLVYDIKKKEMVRVHTFPSDVASNSTAFLNDIVIDTSADDSDEWFAYISDSSLAGGIVVYDYKQDRSHRVTHRSMTAAPDGRQMTINGRNYTFPPVPVNGVALSPIGKIMKLYYCPLASYNLYTLPTSLLKQPTVSDVGTSVEELGRKASQSDGIVISNEGTLYYGALQLNAVYKWDTSSQDVSSSSPLLISDVRMQWPNAFAFDSEGYLWFVSNKLQQFLFNELNITGPEPNFRVWKVYVGENSYMYKASGAVGLRVGWGLLVAVVSVLYALV</sequence>
<feature type="signal peptide" evidence="4">
    <location>
        <begin position="1"/>
        <end position="24"/>
    </location>
</feature>
<organism evidence="5 6">
    <name type="scientific">Branchiostoma lanceolatum</name>
    <name type="common">Common lancelet</name>
    <name type="synonym">Amphioxus lanceolatum</name>
    <dbReference type="NCBI Taxonomy" id="7740"/>
    <lineage>
        <taxon>Eukaryota</taxon>
        <taxon>Metazoa</taxon>
        <taxon>Chordata</taxon>
        <taxon>Cephalochordata</taxon>
        <taxon>Leptocardii</taxon>
        <taxon>Amphioxiformes</taxon>
        <taxon>Branchiostomatidae</taxon>
        <taxon>Branchiostoma</taxon>
    </lineage>
</organism>
<evidence type="ECO:0000256" key="2">
    <source>
        <dbReference type="ARBA" id="ARBA00009127"/>
    </source>
</evidence>
<keyword evidence="3" id="KW-0964">Secreted</keyword>
<dbReference type="Proteomes" id="UP000838412">
    <property type="component" value="Chromosome 14"/>
</dbReference>
<dbReference type="InterPro" id="IPR017996">
    <property type="entry name" value="MRJP/yellow-related"/>
</dbReference>
<dbReference type="Pfam" id="PF03022">
    <property type="entry name" value="MRJP"/>
    <property type="match status" value="1"/>
</dbReference>
<feature type="chain" id="PRO_5035429883" evidence="4">
    <location>
        <begin position="25"/>
        <end position="431"/>
    </location>
</feature>
<proteinExistence type="inferred from homology"/>
<dbReference type="PANTHER" id="PTHR10009">
    <property type="entry name" value="PROTEIN YELLOW-RELATED"/>
    <property type="match status" value="1"/>
</dbReference>
<dbReference type="AlphaFoldDB" id="A0A8J9Z1W5"/>
<dbReference type="SUPFAM" id="SSF63829">
    <property type="entry name" value="Calcium-dependent phosphotriesterase"/>
    <property type="match status" value="1"/>
</dbReference>
<dbReference type="InterPro" id="IPR011042">
    <property type="entry name" value="6-blade_b-propeller_TolB-like"/>
</dbReference>
<dbReference type="PANTHER" id="PTHR10009:SF18">
    <property type="entry name" value="PROTEIN YELLOW-LIKE PROTEIN"/>
    <property type="match status" value="1"/>
</dbReference>
<dbReference type="Gene3D" id="2.120.10.30">
    <property type="entry name" value="TolB, C-terminal domain"/>
    <property type="match status" value="1"/>
</dbReference>
<evidence type="ECO:0000313" key="6">
    <source>
        <dbReference type="Proteomes" id="UP000838412"/>
    </source>
</evidence>
<evidence type="ECO:0000256" key="1">
    <source>
        <dbReference type="ARBA" id="ARBA00004613"/>
    </source>
</evidence>
<evidence type="ECO:0000256" key="4">
    <source>
        <dbReference type="SAM" id="SignalP"/>
    </source>
</evidence>
<dbReference type="PRINTS" id="PR01366">
    <property type="entry name" value="ROYALJELLY"/>
</dbReference>
<dbReference type="EMBL" id="OV696699">
    <property type="protein sequence ID" value="CAH1245596.1"/>
    <property type="molecule type" value="Genomic_DNA"/>
</dbReference>
<evidence type="ECO:0000256" key="3">
    <source>
        <dbReference type="ARBA" id="ARBA00022525"/>
    </source>
</evidence>
<reference evidence="5" key="1">
    <citation type="submission" date="2022-01" db="EMBL/GenBank/DDBJ databases">
        <authorList>
            <person name="Braso-Vives M."/>
        </authorList>
    </citation>
    <scope>NUCLEOTIDE SEQUENCE</scope>
</reference>
<dbReference type="GO" id="GO:0005576">
    <property type="term" value="C:extracellular region"/>
    <property type="evidence" value="ECO:0007669"/>
    <property type="project" value="UniProtKB-SubCell"/>
</dbReference>
<accession>A0A8J9Z1W5</accession>
<keyword evidence="6" id="KW-1185">Reference proteome</keyword>
<protein>
    <submittedName>
        <fullName evidence="5">Hypp7514 protein</fullName>
    </submittedName>
</protein>
<keyword evidence="4" id="KW-0732">Signal</keyword>
<evidence type="ECO:0000313" key="5">
    <source>
        <dbReference type="EMBL" id="CAH1245596.1"/>
    </source>
</evidence>